<dbReference type="Proteomes" id="UP000198599">
    <property type="component" value="Unassembled WGS sequence"/>
</dbReference>
<gene>
    <name evidence="1" type="ORF">SAMN04487859_13710</name>
</gene>
<accession>A0A1I5GRB4</accession>
<proteinExistence type="predicted"/>
<evidence type="ECO:0000313" key="2">
    <source>
        <dbReference type="Proteomes" id="UP000198599"/>
    </source>
</evidence>
<name>A0A1I5GRB4_9RHOB</name>
<dbReference type="STRING" id="1005928.SAMN04487859_13710"/>
<dbReference type="AlphaFoldDB" id="A0A1I5GRB4"/>
<organism evidence="1 2">
    <name type="scientific">Roseovarius lutimaris</name>
    <dbReference type="NCBI Taxonomy" id="1005928"/>
    <lineage>
        <taxon>Bacteria</taxon>
        <taxon>Pseudomonadati</taxon>
        <taxon>Pseudomonadota</taxon>
        <taxon>Alphaproteobacteria</taxon>
        <taxon>Rhodobacterales</taxon>
        <taxon>Roseobacteraceae</taxon>
        <taxon>Roseovarius</taxon>
    </lineage>
</organism>
<reference evidence="2" key="1">
    <citation type="submission" date="2016-10" db="EMBL/GenBank/DDBJ databases">
        <authorList>
            <person name="Varghese N."/>
            <person name="Submissions S."/>
        </authorList>
    </citation>
    <scope>NUCLEOTIDE SEQUENCE [LARGE SCALE GENOMIC DNA]</scope>
    <source>
        <strain evidence="2">DSM 28463</strain>
    </source>
</reference>
<dbReference type="EMBL" id="FOVP01000037">
    <property type="protein sequence ID" value="SFO38459.1"/>
    <property type="molecule type" value="Genomic_DNA"/>
</dbReference>
<protein>
    <submittedName>
        <fullName evidence="1">Uncharacterized protein</fullName>
    </submittedName>
</protein>
<dbReference type="RefSeq" id="WP_092842298.1">
    <property type="nucleotide sequence ID" value="NZ_FOVP01000037.1"/>
</dbReference>
<sequence length="165" mass="18292">MSDIYTTIAIRAQEAASKLTSFFEPRFADIVSNLYSSLEEEIWFDDTDYDPAFDWTEDADAVWHAIAEDADDLASLAPQDAGDLALHRMSRLVARAIRSTSLIELNDVLSRSAICLDEAKRLHSPEIHYLLADAHECLDRMACLTGAQIAEADASMLPWSQSIAA</sequence>
<evidence type="ECO:0000313" key="1">
    <source>
        <dbReference type="EMBL" id="SFO38459.1"/>
    </source>
</evidence>
<keyword evidence="2" id="KW-1185">Reference proteome</keyword>
<dbReference type="OrthoDB" id="9829278at2"/>